<dbReference type="InterPro" id="IPR013968">
    <property type="entry name" value="PKS_KR"/>
</dbReference>
<evidence type="ECO:0000256" key="3">
    <source>
        <dbReference type="ARBA" id="ARBA00022553"/>
    </source>
</evidence>
<proteinExistence type="predicted"/>
<dbReference type="Gene3D" id="3.40.50.150">
    <property type="entry name" value="Vaccinia Virus protein VP39"/>
    <property type="match status" value="1"/>
</dbReference>
<feature type="non-terminal residue" evidence="6">
    <location>
        <position position="1"/>
    </location>
</feature>
<dbReference type="CDD" id="cd02440">
    <property type="entry name" value="AdoMet_MTases"/>
    <property type="match status" value="1"/>
</dbReference>
<dbReference type="AlphaFoldDB" id="A0A9E3LRV7"/>
<dbReference type="Proteomes" id="UP000813215">
    <property type="component" value="Unassembled WGS sequence"/>
</dbReference>
<dbReference type="PANTHER" id="PTHR43775:SF37">
    <property type="entry name" value="SI:DKEY-61P9.11"/>
    <property type="match status" value="1"/>
</dbReference>
<dbReference type="SUPFAM" id="SSF47336">
    <property type="entry name" value="ACP-like"/>
    <property type="match status" value="1"/>
</dbReference>
<dbReference type="InterPro" id="IPR036291">
    <property type="entry name" value="NAD(P)-bd_dom_sf"/>
</dbReference>
<dbReference type="Gene3D" id="3.40.50.720">
    <property type="entry name" value="NAD(P)-binding Rossmann-like Domain"/>
    <property type="match status" value="1"/>
</dbReference>
<keyword evidence="2" id="KW-0596">Phosphopantetheine</keyword>
<comment type="cofactor">
    <cofactor evidence="1">
        <name>pantetheine 4'-phosphate</name>
        <dbReference type="ChEBI" id="CHEBI:47942"/>
    </cofactor>
</comment>
<gene>
    <name evidence="6" type="ORF">KME28_00410</name>
</gene>
<evidence type="ECO:0000313" key="7">
    <source>
        <dbReference type="Proteomes" id="UP000813215"/>
    </source>
</evidence>
<dbReference type="PROSITE" id="PS50075">
    <property type="entry name" value="CARRIER"/>
    <property type="match status" value="1"/>
</dbReference>
<dbReference type="FunFam" id="1.10.1200.10:FF:000005">
    <property type="entry name" value="Nonribosomal peptide synthetase 1"/>
    <property type="match status" value="1"/>
</dbReference>
<dbReference type="SMART" id="SM00822">
    <property type="entry name" value="PKS_KR"/>
    <property type="match status" value="1"/>
</dbReference>
<evidence type="ECO:0000259" key="5">
    <source>
        <dbReference type="PROSITE" id="PS50075"/>
    </source>
</evidence>
<dbReference type="PANTHER" id="PTHR43775">
    <property type="entry name" value="FATTY ACID SYNTHASE"/>
    <property type="match status" value="1"/>
</dbReference>
<accession>A0A9E3LRV7</accession>
<name>A0A9E3LRV7_9NOST</name>
<keyword evidence="3" id="KW-0597">Phosphoprotein</keyword>
<feature type="domain" description="Carrier" evidence="5">
    <location>
        <begin position="828"/>
        <end position="903"/>
    </location>
</feature>
<reference evidence="6" key="1">
    <citation type="submission" date="2021-05" db="EMBL/GenBank/DDBJ databases">
        <authorList>
            <person name="Pietrasiak N."/>
            <person name="Ward R."/>
            <person name="Stajich J.E."/>
            <person name="Kurbessoian T."/>
        </authorList>
    </citation>
    <scope>NUCLEOTIDE SEQUENCE</scope>
    <source>
        <strain evidence="6">HA4357-MV3</strain>
    </source>
</reference>
<dbReference type="SUPFAM" id="SSF51735">
    <property type="entry name" value="NAD(P)-binding Rossmann-fold domains"/>
    <property type="match status" value="2"/>
</dbReference>
<dbReference type="InterPro" id="IPR049490">
    <property type="entry name" value="C883_1060-like_KR_N"/>
</dbReference>
<dbReference type="Pfam" id="PF08659">
    <property type="entry name" value="KR"/>
    <property type="match status" value="1"/>
</dbReference>
<comment type="caution">
    <text evidence="6">The sequence shown here is derived from an EMBL/GenBank/DDBJ whole genome shotgun (WGS) entry which is preliminary data.</text>
</comment>
<dbReference type="InterPro" id="IPR050091">
    <property type="entry name" value="PKS_NRPS_Biosynth_Enz"/>
</dbReference>
<dbReference type="InterPro" id="IPR020806">
    <property type="entry name" value="PKS_PP-bd"/>
</dbReference>
<dbReference type="GO" id="GO:0031177">
    <property type="term" value="F:phosphopantetheine binding"/>
    <property type="evidence" value="ECO:0007669"/>
    <property type="project" value="InterPro"/>
</dbReference>
<protein>
    <submittedName>
        <fullName evidence="6">KR domain-containing protein</fullName>
    </submittedName>
</protein>
<evidence type="ECO:0000313" key="6">
    <source>
        <dbReference type="EMBL" id="MBW4430260.1"/>
    </source>
</evidence>
<sequence>SRFIRPWLKFHCRFFLHYHMMPPLAFTYAANSRLWGESEKLLQDFNQNLNQKLSFEEYCNGIIRASLEQVVKLLPPDVNLRILEIGGGNGIATEVLLPILPSKQTNYTFTDVGGLFLQLAEQKFSAYPFVEYRLLDIERPPTEQGYSTHCFDVVIAVNVLHVTRNMAQTLDHVRSLLAPGGFLLIWEITQPQIEFDMTDGLLMNPLEDEERSQGNPFLSKQQWEEALCERGFVEVVVLSEIEAFGHDVLVAQASTAGDLSAPPAFTMLVEQKKADQMPQVSLNKKADIADWFYIPSWKRSMLPQPLDLKVQATQPGCWLVFADECGLGEKMVEGLDLDGHEVITVKVGEQFGKKNKSSQWAYTINPRQRDDYNALFKELLALNKTPNKIVYLWSVTPNLHTKLSIDSLEKSEYLCFYSLLFLTQALNDNNQTHSLEIAIVSNNMQEVTSSETLCPEKALLLGPCKIIPIEYPNISCRSIDIDIPSDESWQEEQLIKGLLNELYAQTSDQVIAYRGYHRWVQDFQPIRLDGRVEGNPRLREGGVYLITGGLGGIGLALAEYIAQTVHVKLILLGRSAFPDRDEWSQWLSTHDEQDSVSCKIHKLQVIEALGAEVMVVSANVANFEQMSAVIKKANQQFGQINGVIHAAAVPGGGMIQLQTKEVAATALAPKVVGTIVLDLLFKDVKLDFFVLCSSQSSFLGVPGMVDYTAENTFLDAFAHYSVYQYNRFTISINWDRWNNLGMAIAVEARHKQITGEALTAGMTTSEGIEAFRRILCSNTVSQVIVSTQDFQRLIQTQDSAQSFSEELAQQNQVKQTYPRPNLGNAYVAPRNEVEQTLADIWQQLLGIGQVGIYDNFFELGGDSLFATMAVSRLCKTFEVKLPYQSFFKAPTIAQLAEALIQKLIEQSDRDVLVAALADIEQLSKDEV</sequence>
<dbReference type="Pfam" id="PF08242">
    <property type="entry name" value="Methyltransf_12"/>
    <property type="match status" value="1"/>
</dbReference>
<dbReference type="CDD" id="cd08953">
    <property type="entry name" value="KR_2_SDR_x"/>
    <property type="match status" value="1"/>
</dbReference>
<reference evidence="6" key="2">
    <citation type="journal article" date="2022" name="Microbiol. Resour. Announc.">
        <title>Metagenome Sequencing to Explore Phylogenomics of Terrestrial Cyanobacteria.</title>
        <authorList>
            <person name="Ward R.D."/>
            <person name="Stajich J.E."/>
            <person name="Johansen J.R."/>
            <person name="Huntemann M."/>
            <person name="Clum A."/>
            <person name="Foster B."/>
            <person name="Foster B."/>
            <person name="Roux S."/>
            <person name="Palaniappan K."/>
            <person name="Varghese N."/>
            <person name="Mukherjee S."/>
            <person name="Reddy T.B.K."/>
            <person name="Daum C."/>
            <person name="Copeland A."/>
            <person name="Chen I.A."/>
            <person name="Ivanova N.N."/>
            <person name="Kyrpides N.C."/>
            <person name="Shapiro N."/>
            <person name="Eloe-Fadrosh E.A."/>
            <person name="Pietrasiak N."/>
        </authorList>
    </citation>
    <scope>NUCLEOTIDE SEQUENCE</scope>
    <source>
        <strain evidence="6">HA4357-MV3</strain>
    </source>
</reference>
<dbReference type="Pfam" id="PF21394">
    <property type="entry name" value="Beta-ketacyl_N"/>
    <property type="match status" value="1"/>
</dbReference>
<dbReference type="GO" id="GO:0006633">
    <property type="term" value="P:fatty acid biosynthetic process"/>
    <property type="evidence" value="ECO:0007669"/>
    <property type="project" value="TreeGrafter"/>
</dbReference>
<organism evidence="6 7">
    <name type="scientific">Pelatocladus maniniholoensis HA4357-MV3</name>
    <dbReference type="NCBI Taxonomy" id="1117104"/>
    <lineage>
        <taxon>Bacteria</taxon>
        <taxon>Bacillati</taxon>
        <taxon>Cyanobacteriota</taxon>
        <taxon>Cyanophyceae</taxon>
        <taxon>Nostocales</taxon>
        <taxon>Nostocaceae</taxon>
        <taxon>Pelatocladus</taxon>
    </lineage>
</organism>
<dbReference type="InterPro" id="IPR036736">
    <property type="entry name" value="ACP-like_sf"/>
</dbReference>
<dbReference type="GO" id="GO:0004312">
    <property type="term" value="F:fatty acid synthase activity"/>
    <property type="evidence" value="ECO:0007669"/>
    <property type="project" value="TreeGrafter"/>
</dbReference>
<dbReference type="InterPro" id="IPR029063">
    <property type="entry name" value="SAM-dependent_MTases_sf"/>
</dbReference>
<dbReference type="InterPro" id="IPR057326">
    <property type="entry name" value="KR_dom"/>
</dbReference>
<dbReference type="SMART" id="SM00823">
    <property type="entry name" value="PKS_PP"/>
    <property type="match status" value="1"/>
</dbReference>
<keyword evidence="4" id="KW-0511">Multifunctional enzyme</keyword>
<dbReference type="EMBL" id="JAHHHW010000005">
    <property type="protein sequence ID" value="MBW4430260.1"/>
    <property type="molecule type" value="Genomic_DNA"/>
</dbReference>
<dbReference type="Pfam" id="PF00550">
    <property type="entry name" value="PP-binding"/>
    <property type="match status" value="1"/>
</dbReference>
<dbReference type="InterPro" id="IPR013217">
    <property type="entry name" value="Methyltransf_12"/>
</dbReference>
<dbReference type="SUPFAM" id="SSF53335">
    <property type="entry name" value="S-adenosyl-L-methionine-dependent methyltransferases"/>
    <property type="match status" value="1"/>
</dbReference>
<evidence type="ECO:0000256" key="2">
    <source>
        <dbReference type="ARBA" id="ARBA00022450"/>
    </source>
</evidence>
<evidence type="ECO:0000256" key="4">
    <source>
        <dbReference type="ARBA" id="ARBA00023268"/>
    </source>
</evidence>
<evidence type="ECO:0000256" key="1">
    <source>
        <dbReference type="ARBA" id="ARBA00001957"/>
    </source>
</evidence>
<dbReference type="InterPro" id="IPR009081">
    <property type="entry name" value="PP-bd_ACP"/>
</dbReference>
<dbReference type="Gene3D" id="1.10.1200.10">
    <property type="entry name" value="ACP-like"/>
    <property type="match status" value="1"/>
</dbReference>